<protein>
    <submittedName>
        <fullName evidence="7">Molecular chaperone DnaK</fullName>
    </submittedName>
</protein>
<dbReference type="Pfam" id="PF00012">
    <property type="entry name" value="HSP70"/>
    <property type="match status" value="2"/>
</dbReference>
<comment type="caution">
    <text evidence="7">The sequence shown here is derived from an EMBL/GenBank/DDBJ whole genome shotgun (WGS) entry which is preliminary data.</text>
</comment>
<organism evidence="7 8">
    <name type="scientific">Shackletoniella antarctica</name>
    <dbReference type="NCBI Taxonomy" id="268115"/>
    <lineage>
        <taxon>Bacteria</taxon>
        <taxon>Bacillati</taxon>
        <taxon>Cyanobacteriota</taxon>
        <taxon>Cyanophyceae</taxon>
        <taxon>Oculatellales</taxon>
        <taxon>Oculatellaceae</taxon>
        <taxon>Shackletoniella</taxon>
    </lineage>
</organism>
<dbReference type="GO" id="GO:0140662">
    <property type="term" value="F:ATP-dependent protein folding chaperone"/>
    <property type="evidence" value="ECO:0007669"/>
    <property type="project" value="InterPro"/>
</dbReference>
<reference evidence="8" key="1">
    <citation type="submission" date="2018-04" db="EMBL/GenBank/DDBJ databases">
        <authorList>
            <person name="Cornet L."/>
        </authorList>
    </citation>
    <scope>NUCLEOTIDE SEQUENCE [LARGE SCALE GENOMIC DNA]</scope>
</reference>
<dbReference type="GO" id="GO:0005524">
    <property type="term" value="F:ATP binding"/>
    <property type="evidence" value="ECO:0007669"/>
    <property type="project" value="UniProtKB-KW"/>
</dbReference>
<dbReference type="SUPFAM" id="SSF53067">
    <property type="entry name" value="Actin-like ATPase domain"/>
    <property type="match status" value="2"/>
</dbReference>
<name>A0A2W4VQV5_9CYAN</name>
<evidence type="ECO:0000313" key="8">
    <source>
        <dbReference type="Proteomes" id="UP000249081"/>
    </source>
</evidence>
<evidence type="ECO:0000256" key="1">
    <source>
        <dbReference type="ARBA" id="ARBA00007381"/>
    </source>
</evidence>
<keyword evidence="5" id="KW-0143">Chaperone</keyword>
<dbReference type="Gene3D" id="3.30.420.40">
    <property type="match status" value="2"/>
</dbReference>
<dbReference type="AlphaFoldDB" id="A0A2W4VQV5"/>
<accession>A0A2W4VQV5</accession>
<dbReference type="InterPro" id="IPR018181">
    <property type="entry name" value="Heat_shock_70_CS"/>
</dbReference>
<evidence type="ECO:0000256" key="2">
    <source>
        <dbReference type="ARBA" id="ARBA00022741"/>
    </source>
</evidence>
<dbReference type="PROSITE" id="PS00329">
    <property type="entry name" value="HSP70_2"/>
    <property type="match status" value="1"/>
</dbReference>
<dbReference type="EMBL" id="QBMN01000179">
    <property type="protein sequence ID" value="PZO35194.1"/>
    <property type="molecule type" value="Genomic_DNA"/>
</dbReference>
<evidence type="ECO:0000256" key="5">
    <source>
        <dbReference type="ARBA" id="ARBA00023186"/>
    </source>
</evidence>
<reference evidence="7 8" key="2">
    <citation type="submission" date="2018-06" db="EMBL/GenBank/DDBJ databases">
        <title>Metagenomic assembly of (sub)arctic Cyanobacteria and their associated microbiome from non-axenic cultures.</title>
        <authorList>
            <person name="Baurain D."/>
        </authorList>
    </citation>
    <scope>NUCLEOTIDE SEQUENCE [LARGE SCALE GENOMIC DNA]</scope>
    <source>
        <strain evidence="7">ULC041bin1</strain>
    </source>
</reference>
<dbReference type="InterPro" id="IPR043129">
    <property type="entry name" value="ATPase_NBD"/>
</dbReference>
<keyword evidence="4" id="KW-0346">Stress response</keyword>
<dbReference type="Gene3D" id="3.90.640.10">
    <property type="entry name" value="Actin, Chain A, domain 4"/>
    <property type="match status" value="1"/>
</dbReference>
<proteinExistence type="inferred from homology"/>
<dbReference type="Proteomes" id="UP000249081">
    <property type="component" value="Unassembled WGS sequence"/>
</dbReference>
<dbReference type="PRINTS" id="PR00301">
    <property type="entry name" value="HEATSHOCK70"/>
</dbReference>
<evidence type="ECO:0000256" key="6">
    <source>
        <dbReference type="RuleBase" id="RU003322"/>
    </source>
</evidence>
<gene>
    <name evidence="7" type="ORF">DCF17_19150</name>
</gene>
<evidence type="ECO:0000256" key="3">
    <source>
        <dbReference type="ARBA" id="ARBA00022840"/>
    </source>
</evidence>
<comment type="similarity">
    <text evidence="1 6">Belongs to the heat shock protein 70 family.</text>
</comment>
<dbReference type="PANTHER" id="PTHR19375">
    <property type="entry name" value="HEAT SHOCK PROTEIN 70KDA"/>
    <property type="match status" value="1"/>
</dbReference>
<dbReference type="InterPro" id="IPR013126">
    <property type="entry name" value="Hsp_70_fam"/>
</dbReference>
<evidence type="ECO:0000256" key="4">
    <source>
        <dbReference type="ARBA" id="ARBA00023016"/>
    </source>
</evidence>
<evidence type="ECO:0000313" key="7">
    <source>
        <dbReference type="EMBL" id="PZO35194.1"/>
    </source>
</evidence>
<sequence>MALAVDFGTSNTVIARWNPATERPETLSLPGLSLSLGTLPPLVPSLVYVEKPTAAGVVVGQAVRDRGLDIAADPRFFANLKRGIGTPLQGFLPDIDGESISFEQLGEWFLRSLLTQVRAVAGDDDTLVLTVPVDSFEAYRLWLGDVATSLDFKEVRLIDEPTAAALGYGLTGEQTLLVLDFGGGTLDWSMVRLVAPAQQQPVGFLLKWRGQGREQTSVQKPELARVLAKAGENLGGADIDQWLVEHFAAQGVPSGAVVQRLAERLKIALSDQTEAAEAYFDDETFDTYDLALTRDQFEEILAQHQFFERLEKGLAQVLQQGQRQGIDQEAIDAVLLVGGTAQIPAVQRWVTQQFGAEKVRCDRPFEAVAQGALQIAQGLAIEDFLYHSYGIRYWDRRNNRHGWHPILNQGQPYPMGAPVEITLGASVEKQPSIELIVGELGAASTQTEVYFEKGRLVTRQLGGDAPSVQPLNDREGARTIAQLDPAGFPGSDRVRLLFRVDGDRLLRITVEDILTGNTLLDNEAVVRLS</sequence>
<keyword evidence="2 6" id="KW-0547">Nucleotide-binding</keyword>
<keyword evidence="3 6" id="KW-0067">ATP-binding</keyword>